<dbReference type="Proteomes" id="UP000705867">
    <property type="component" value="Unassembled WGS sequence"/>
</dbReference>
<dbReference type="PANTHER" id="PTHR13544:SF0">
    <property type="entry name" value="THIOREDOXIN REDUCTASE-LIKE SELENOPROTEIN T"/>
    <property type="match status" value="1"/>
</dbReference>
<dbReference type="Pfam" id="PF10262">
    <property type="entry name" value="Rdx"/>
    <property type="match status" value="1"/>
</dbReference>
<dbReference type="InterPro" id="IPR011893">
    <property type="entry name" value="Selenoprotein_Rdx-typ"/>
</dbReference>
<sequence>MNQEQVKSESAIRDVVIEYCVVCNYRAIAAVTAKQVEMEFGVKPTFVQSKVNGALEVKVDGELIFSKTKSGRFPQQGEVVQILKKRMKGEA</sequence>
<name>A0A953J9G6_9BACT</name>
<evidence type="ECO:0000256" key="1">
    <source>
        <dbReference type="ARBA" id="ARBA00022729"/>
    </source>
</evidence>
<evidence type="ECO:0000313" key="4">
    <source>
        <dbReference type="Proteomes" id="UP000705867"/>
    </source>
</evidence>
<reference evidence="3" key="2">
    <citation type="submission" date="2021-08" db="EMBL/GenBank/DDBJ databases">
        <authorList>
            <person name="Dalcin Martins P."/>
        </authorList>
    </citation>
    <scope>NUCLEOTIDE SEQUENCE</scope>
    <source>
        <strain evidence="3">MAG_39</strain>
    </source>
</reference>
<organism evidence="3 4">
    <name type="scientific">Candidatus Nitrobium versatile</name>
    <dbReference type="NCBI Taxonomy" id="2884831"/>
    <lineage>
        <taxon>Bacteria</taxon>
        <taxon>Pseudomonadati</taxon>
        <taxon>Nitrospirota</taxon>
        <taxon>Nitrospiria</taxon>
        <taxon>Nitrospirales</taxon>
        <taxon>Nitrospiraceae</taxon>
        <taxon>Candidatus Nitrobium</taxon>
    </lineage>
</organism>
<dbReference type="NCBIfam" id="TIGR02174">
    <property type="entry name" value="CXXU_selWTH"/>
    <property type="match status" value="1"/>
</dbReference>
<keyword evidence="1" id="KW-0732">Signal</keyword>
<dbReference type="GO" id="GO:0045454">
    <property type="term" value="P:cell redox homeostasis"/>
    <property type="evidence" value="ECO:0007669"/>
    <property type="project" value="TreeGrafter"/>
</dbReference>
<dbReference type="InterPro" id="IPR019389">
    <property type="entry name" value="Selenoprotein_T"/>
</dbReference>
<dbReference type="SUPFAM" id="SSF52833">
    <property type="entry name" value="Thioredoxin-like"/>
    <property type="match status" value="1"/>
</dbReference>
<reference evidence="3" key="1">
    <citation type="journal article" date="2021" name="bioRxiv">
        <title>Unraveling nitrogen, sulfur and carbon metabolic pathways and microbial community transcriptional responses to substrate deprivation and toxicity stresses in a bioreactor mimicking anoxic brackish coastal sediment conditions.</title>
        <authorList>
            <person name="Martins P.D."/>
            <person name="Echeveste M.J."/>
            <person name="Arshad A."/>
            <person name="Kurth J."/>
            <person name="Ouboter H."/>
            <person name="Jetten M.S.M."/>
            <person name="Welte C.U."/>
        </authorList>
    </citation>
    <scope>NUCLEOTIDE SEQUENCE</scope>
    <source>
        <strain evidence="3">MAG_39</strain>
    </source>
</reference>
<dbReference type="GO" id="GO:0004791">
    <property type="term" value="F:thioredoxin-disulfide reductase (NADPH) activity"/>
    <property type="evidence" value="ECO:0007669"/>
    <property type="project" value="TreeGrafter"/>
</dbReference>
<evidence type="ECO:0000256" key="2">
    <source>
        <dbReference type="ARBA" id="ARBA00023284"/>
    </source>
</evidence>
<proteinExistence type="predicted"/>
<protein>
    <submittedName>
        <fullName evidence="3">Rdx family protein</fullName>
    </submittedName>
</protein>
<accession>A0A953J9G6</accession>
<dbReference type="InterPro" id="IPR036249">
    <property type="entry name" value="Thioredoxin-like_sf"/>
</dbReference>
<keyword evidence="2" id="KW-0676">Redox-active center</keyword>
<gene>
    <name evidence="3" type="ORF">K8I29_05025</name>
</gene>
<evidence type="ECO:0000313" key="3">
    <source>
        <dbReference type="EMBL" id="MBZ0155564.1"/>
    </source>
</evidence>
<dbReference type="Gene3D" id="3.40.30.10">
    <property type="entry name" value="Glutaredoxin"/>
    <property type="match status" value="1"/>
</dbReference>
<dbReference type="AlphaFoldDB" id="A0A953J9G6"/>
<comment type="caution">
    <text evidence="3">The sequence shown here is derived from an EMBL/GenBank/DDBJ whole genome shotgun (WGS) entry which is preliminary data.</text>
</comment>
<dbReference type="PANTHER" id="PTHR13544">
    <property type="entry name" value="SELENOPROTEIN T"/>
    <property type="match status" value="1"/>
</dbReference>
<dbReference type="EMBL" id="JAIOIV010000037">
    <property type="protein sequence ID" value="MBZ0155564.1"/>
    <property type="molecule type" value="Genomic_DNA"/>
</dbReference>